<evidence type="ECO:0000256" key="1">
    <source>
        <dbReference type="SAM" id="SignalP"/>
    </source>
</evidence>
<proteinExistence type="predicted"/>
<organism evidence="2 3">
    <name type="scientific">Hyalangium rubrum</name>
    <dbReference type="NCBI Taxonomy" id="3103134"/>
    <lineage>
        <taxon>Bacteria</taxon>
        <taxon>Pseudomonadati</taxon>
        <taxon>Myxococcota</taxon>
        <taxon>Myxococcia</taxon>
        <taxon>Myxococcales</taxon>
        <taxon>Cystobacterineae</taxon>
        <taxon>Archangiaceae</taxon>
        <taxon>Hyalangium</taxon>
    </lineage>
</organism>
<protein>
    <submittedName>
        <fullName evidence="2">Uncharacterized protein</fullName>
    </submittedName>
</protein>
<name>A0ABU5H6T9_9BACT</name>
<reference evidence="2 3" key="1">
    <citation type="submission" date="2023-12" db="EMBL/GenBank/DDBJ databases">
        <title>the genome sequence of Hyalangium sp. s54d21.</title>
        <authorList>
            <person name="Zhang X."/>
        </authorList>
    </citation>
    <scope>NUCLEOTIDE SEQUENCE [LARGE SCALE GENOMIC DNA]</scope>
    <source>
        <strain evidence="3">s54d21</strain>
    </source>
</reference>
<feature type="signal peptide" evidence="1">
    <location>
        <begin position="1"/>
        <end position="31"/>
    </location>
</feature>
<sequence>MIVRLMTQSGNKCWALCVLVLGMLGPAVVGAQTPPVPTGGNGFKVGEGRLHPFFDLETRLDTGVGYFLNEATPEPNDLEEGPSSEMVLRLRPGLKLDVPSSKLTFNASARLEYVLYTGLLEPQSTYGSHLEGAADISAHFNPEAPLSFVLSDQFIRSDQTRNVALGAGVLSLFNELRAKMPYRPGGGAVEITPELAWAVEFFSPIGLAVPVGCEEGVCDPDTVDAFDYNNLHAGVDGRWRFLPKTALVLDVDLDLRNYFQGDNPDALLLRSMAGLAGLVSPKIAVTAKVGWGFNFGSTGGNTFLAQLEGTYLYSPTMTFKGGYYRTLNPVAAYGLYRNDRGYVEARALFGGKLVMHGYLAADFLGFYTATAPRSDTLVSVDLGPEYQFKPWLVGAAGYLLSTRSSSIEGTGLNYTRHEVYLRLTLVY</sequence>
<accession>A0ABU5H6T9</accession>
<keyword evidence="1" id="KW-0732">Signal</keyword>
<dbReference type="EMBL" id="JAXIVS010000007">
    <property type="protein sequence ID" value="MDY7229016.1"/>
    <property type="molecule type" value="Genomic_DNA"/>
</dbReference>
<evidence type="ECO:0000313" key="3">
    <source>
        <dbReference type="Proteomes" id="UP001291309"/>
    </source>
</evidence>
<keyword evidence="3" id="KW-1185">Reference proteome</keyword>
<evidence type="ECO:0000313" key="2">
    <source>
        <dbReference type="EMBL" id="MDY7229016.1"/>
    </source>
</evidence>
<comment type="caution">
    <text evidence="2">The sequence shown here is derived from an EMBL/GenBank/DDBJ whole genome shotgun (WGS) entry which is preliminary data.</text>
</comment>
<dbReference type="RefSeq" id="WP_321547739.1">
    <property type="nucleotide sequence ID" value="NZ_JAXIVS010000007.1"/>
</dbReference>
<dbReference type="Proteomes" id="UP001291309">
    <property type="component" value="Unassembled WGS sequence"/>
</dbReference>
<gene>
    <name evidence="2" type="ORF">SYV04_21565</name>
</gene>
<feature type="chain" id="PRO_5046197122" evidence="1">
    <location>
        <begin position="32"/>
        <end position="427"/>
    </location>
</feature>